<dbReference type="Proteomes" id="UP000024332">
    <property type="component" value="Unassembled WGS sequence"/>
</dbReference>
<evidence type="ECO:0000256" key="1">
    <source>
        <dbReference type="SAM" id="Phobius"/>
    </source>
</evidence>
<protein>
    <submittedName>
        <fullName evidence="2">Uncharacterized protein</fullName>
    </submittedName>
</protein>
<sequence>MALNEFLNTTSQIFSHFHMQANTISDVLLIAGFVIILVVLVSAIGYGMFKAFKALPSMSTRQFILFLVMLAIAMIIIGIILP</sequence>
<evidence type="ECO:0000313" key="2">
    <source>
        <dbReference type="EMBL" id="EZQ06861.1"/>
    </source>
</evidence>
<dbReference type="EMBL" id="JFZT01000039">
    <property type="protein sequence ID" value="EZQ06861.1"/>
    <property type="molecule type" value="Genomic_DNA"/>
</dbReference>
<organism evidence="2 3">
    <name type="scientific">Candidatus Acidianus copahuensis</name>
    <dbReference type="NCBI Taxonomy" id="1160895"/>
    <lineage>
        <taxon>Archaea</taxon>
        <taxon>Thermoproteota</taxon>
        <taxon>Thermoprotei</taxon>
        <taxon>Sulfolobales</taxon>
        <taxon>Sulfolobaceae</taxon>
        <taxon>Acidianus</taxon>
    </lineage>
</organism>
<keyword evidence="3" id="KW-1185">Reference proteome</keyword>
<feature type="transmembrane region" description="Helical" evidence="1">
    <location>
        <begin position="27"/>
        <end position="51"/>
    </location>
</feature>
<dbReference type="AlphaFoldDB" id="A0A031LPF8"/>
<proteinExistence type="predicted"/>
<keyword evidence="1" id="KW-0472">Membrane</keyword>
<name>A0A031LPF8_9CREN</name>
<dbReference type="STRING" id="1160895.CM19_05675"/>
<keyword evidence="1" id="KW-0812">Transmembrane</keyword>
<feature type="transmembrane region" description="Helical" evidence="1">
    <location>
        <begin position="63"/>
        <end position="81"/>
    </location>
</feature>
<gene>
    <name evidence="2" type="ORF">CM19_05675</name>
</gene>
<comment type="caution">
    <text evidence="2">The sequence shown here is derived from an EMBL/GenBank/DDBJ whole genome shotgun (WGS) entry which is preliminary data.</text>
</comment>
<evidence type="ECO:0000313" key="3">
    <source>
        <dbReference type="Proteomes" id="UP000024332"/>
    </source>
</evidence>
<keyword evidence="1" id="KW-1133">Transmembrane helix</keyword>
<accession>A0A031LPF8</accession>
<reference evidence="2 3" key="1">
    <citation type="submission" date="2014-03" db="EMBL/GenBank/DDBJ databases">
        <title>Draft genome sequence of the novel thermoacidophilic archaea Acidianus copahuensis ALE1 strain, isolated from Copahue volcanic area in Neuquen Argentina.</title>
        <authorList>
            <person name="Urbieta M.S."/>
            <person name="Rascovan N."/>
            <person name="Castro C."/>
            <person name="Revale S."/>
            <person name="Giaveno M.A."/>
            <person name="Vazquez M.P."/>
            <person name="Donati E.R."/>
        </authorList>
    </citation>
    <scope>NUCLEOTIDE SEQUENCE [LARGE SCALE GENOMIC DNA]</scope>
    <source>
        <strain evidence="2 3">ALE1</strain>
    </source>
</reference>